<keyword evidence="2" id="KW-1185">Reference proteome</keyword>
<reference evidence="1 2" key="1">
    <citation type="submission" date="2020-09" db="EMBL/GenBank/DDBJ databases">
        <title>Genome sequences of Mycetohabitans spp.</title>
        <authorList>
            <person name="Carter M.E."/>
            <person name="Carpenter S.C.D."/>
            <person name="Bogdanove A.J."/>
        </authorList>
    </citation>
    <scope>NUCLEOTIDE SEQUENCE [LARGE SCALE GENOMIC DNA]</scope>
    <source>
        <strain evidence="1 2">B12</strain>
    </source>
</reference>
<dbReference type="RefSeq" id="WP_157864311.1">
    <property type="nucleotide sequence ID" value="NZ_CP062171.1"/>
</dbReference>
<sequence>MNASVGVDPVIRLAGHTGREKSQQGPNGVIAASLYRKFAMVLRGRERCGHEM</sequence>
<name>A0ABZ2PYQ6_9BURK</name>
<gene>
    <name evidence="1" type="ORF">IHE29_13655</name>
</gene>
<evidence type="ECO:0000313" key="1">
    <source>
        <dbReference type="EMBL" id="WXK40255.1"/>
    </source>
</evidence>
<dbReference type="EMBL" id="CP062176">
    <property type="protein sequence ID" value="WXK40255.1"/>
    <property type="molecule type" value="Genomic_DNA"/>
</dbReference>
<accession>A0ABZ2PYQ6</accession>
<evidence type="ECO:0000313" key="2">
    <source>
        <dbReference type="Proteomes" id="UP001493153"/>
    </source>
</evidence>
<protein>
    <recommendedName>
        <fullName evidence="3">Transposase</fullName>
    </recommendedName>
</protein>
<evidence type="ECO:0008006" key="3">
    <source>
        <dbReference type="Google" id="ProtNLM"/>
    </source>
</evidence>
<organism evidence="1 2">
    <name type="scientific">Mycetohabitans rhizoxinica</name>
    <dbReference type="NCBI Taxonomy" id="412963"/>
    <lineage>
        <taxon>Bacteria</taxon>
        <taxon>Pseudomonadati</taxon>
        <taxon>Pseudomonadota</taxon>
        <taxon>Betaproteobacteria</taxon>
        <taxon>Burkholderiales</taxon>
        <taxon>Burkholderiaceae</taxon>
        <taxon>Mycetohabitans</taxon>
    </lineage>
</organism>
<proteinExistence type="predicted"/>
<dbReference type="Proteomes" id="UP001493153">
    <property type="component" value="Chromosome"/>
</dbReference>